<name>A0A919G6X1_9ACTN</name>
<dbReference type="FunFam" id="3.40.50.300:FF:000016">
    <property type="entry name" value="Oligopeptide ABC transporter ATP-binding component"/>
    <property type="match status" value="1"/>
</dbReference>
<dbReference type="InterPro" id="IPR003439">
    <property type="entry name" value="ABC_transporter-like_ATP-bd"/>
</dbReference>
<dbReference type="InterPro" id="IPR003593">
    <property type="entry name" value="AAA+_ATPase"/>
</dbReference>
<dbReference type="Gene3D" id="3.40.50.300">
    <property type="entry name" value="P-loop containing nucleotide triphosphate hydrolases"/>
    <property type="match status" value="2"/>
</dbReference>
<evidence type="ECO:0000259" key="5">
    <source>
        <dbReference type="PROSITE" id="PS50893"/>
    </source>
</evidence>
<evidence type="ECO:0000256" key="3">
    <source>
        <dbReference type="ARBA" id="ARBA00022741"/>
    </source>
</evidence>
<dbReference type="PROSITE" id="PS50893">
    <property type="entry name" value="ABC_TRANSPORTER_2"/>
    <property type="match status" value="2"/>
</dbReference>
<reference evidence="6" key="2">
    <citation type="submission" date="2020-09" db="EMBL/GenBank/DDBJ databases">
        <authorList>
            <person name="Sun Q."/>
            <person name="Ohkuma M."/>
        </authorList>
    </citation>
    <scope>NUCLEOTIDE SEQUENCE</scope>
    <source>
        <strain evidence="6">JCM 5069</strain>
    </source>
</reference>
<reference evidence="6" key="1">
    <citation type="journal article" date="2014" name="Int. J. Syst. Evol. Microbiol.">
        <title>Complete genome sequence of Corynebacterium casei LMG S-19264T (=DSM 44701T), isolated from a smear-ripened cheese.</title>
        <authorList>
            <consortium name="US DOE Joint Genome Institute (JGI-PGF)"/>
            <person name="Walter F."/>
            <person name="Albersmeier A."/>
            <person name="Kalinowski J."/>
            <person name="Ruckert C."/>
        </authorList>
    </citation>
    <scope>NUCLEOTIDE SEQUENCE</scope>
    <source>
        <strain evidence="6">JCM 5069</strain>
    </source>
</reference>
<organism evidence="6 7">
    <name type="scientific">Streptomyces sulfonofaciens</name>
    <dbReference type="NCBI Taxonomy" id="68272"/>
    <lineage>
        <taxon>Bacteria</taxon>
        <taxon>Bacillati</taxon>
        <taxon>Actinomycetota</taxon>
        <taxon>Actinomycetes</taxon>
        <taxon>Kitasatosporales</taxon>
        <taxon>Streptomycetaceae</taxon>
        <taxon>Streptomyces</taxon>
    </lineage>
</organism>
<keyword evidence="3" id="KW-0547">Nucleotide-binding</keyword>
<evidence type="ECO:0000256" key="4">
    <source>
        <dbReference type="ARBA" id="ARBA00022840"/>
    </source>
</evidence>
<dbReference type="PANTHER" id="PTHR43776:SF7">
    <property type="entry name" value="D,D-DIPEPTIDE TRANSPORT ATP-BINDING PROTEIN DDPF-RELATED"/>
    <property type="match status" value="1"/>
</dbReference>
<comment type="caution">
    <text evidence="6">The sequence shown here is derived from an EMBL/GenBank/DDBJ whole genome shotgun (WGS) entry which is preliminary data.</text>
</comment>
<dbReference type="GO" id="GO:0005524">
    <property type="term" value="F:ATP binding"/>
    <property type="evidence" value="ECO:0007669"/>
    <property type="project" value="UniProtKB-KW"/>
</dbReference>
<dbReference type="Pfam" id="PF08352">
    <property type="entry name" value="oligo_HPY"/>
    <property type="match status" value="2"/>
</dbReference>
<dbReference type="PROSITE" id="PS00211">
    <property type="entry name" value="ABC_TRANSPORTER_1"/>
    <property type="match status" value="2"/>
</dbReference>
<dbReference type="GO" id="GO:0055085">
    <property type="term" value="P:transmembrane transport"/>
    <property type="evidence" value="ECO:0007669"/>
    <property type="project" value="UniProtKB-ARBA"/>
</dbReference>
<dbReference type="EMBL" id="BNCD01000008">
    <property type="protein sequence ID" value="GHH79145.1"/>
    <property type="molecule type" value="Genomic_DNA"/>
</dbReference>
<feature type="domain" description="ABC transporter" evidence="5">
    <location>
        <begin position="4"/>
        <end position="250"/>
    </location>
</feature>
<dbReference type="NCBIfam" id="NF008453">
    <property type="entry name" value="PRK11308.1"/>
    <property type="match status" value="2"/>
</dbReference>
<dbReference type="InterPro" id="IPR017871">
    <property type="entry name" value="ABC_transporter-like_CS"/>
</dbReference>
<keyword evidence="4 6" id="KW-0067">ATP-binding</keyword>
<accession>A0A919G6X1</accession>
<dbReference type="GO" id="GO:0015833">
    <property type="term" value="P:peptide transport"/>
    <property type="evidence" value="ECO:0007669"/>
    <property type="project" value="InterPro"/>
</dbReference>
<evidence type="ECO:0000256" key="2">
    <source>
        <dbReference type="ARBA" id="ARBA00022448"/>
    </source>
</evidence>
<dbReference type="InterPro" id="IPR027417">
    <property type="entry name" value="P-loop_NTPase"/>
</dbReference>
<evidence type="ECO:0000256" key="1">
    <source>
        <dbReference type="ARBA" id="ARBA00005417"/>
    </source>
</evidence>
<comment type="similarity">
    <text evidence="1">Belongs to the ABC transporter superfamily.</text>
</comment>
<dbReference type="InterPro" id="IPR050319">
    <property type="entry name" value="ABC_transp_ATP-bind"/>
</dbReference>
<dbReference type="SMART" id="SM00382">
    <property type="entry name" value="AAA"/>
    <property type="match status" value="2"/>
</dbReference>
<proteinExistence type="inferred from homology"/>
<evidence type="ECO:0000313" key="6">
    <source>
        <dbReference type="EMBL" id="GHH79145.1"/>
    </source>
</evidence>
<keyword evidence="2" id="KW-0813">Transport</keyword>
<dbReference type="SUPFAM" id="SSF52540">
    <property type="entry name" value="P-loop containing nucleoside triphosphate hydrolases"/>
    <property type="match status" value="2"/>
</dbReference>
<dbReference type="AlphaFoldDB" id="A0A919G6X1"/>
<evidence type="ECO:0000313" key="7">
    <source>
        <dbReference type="Proteomes" id="UP000603708"/>
    </source>
</evidence>
<dbReference type="PANTHER" id="PTHR43776">
    <property type="entry name" value="TRANSPORT ATP-BINDING PROTEIN"/>
    <property type="match status" value="1"/>
</dbReference>
<dbReference type="GO" id="GO:0016887">
    <property type="term" value="F:ATP hydrolysis activity"/>
    <property type="evidence" value="ECO:0007669"/>
    <property type="project" value="InterPro"/>
</dbReference>
<dbReference type="RefSeq" id="WP_189932312.1">
    <property type="nucleotide sequence ID" value="NZ_BNCD01000008.1"/>
</dbReference>
<sequence length="527" mass="56343">MSLVEVHGLTVEYDTTRAVDDLSFSLNKGAALGLVGESGSGKSTVAAALLGLHRGTGARVTGSLLVAGTDVQRATDEELRGLRGARAAMVFQDPLSSLDPYYAVGNQIAEVYRRHTRAGRRAARERALQVLDQVGIPDAARRARMRPHEFSGGMRQRALIAMAMACEPELLIADEPTTALDVTVQAQILDLLHSLREDTGMGLLLVTHDVGVAAESVDDVLVMRSGRAVERGPINTVLRTPAESYTRELLGAVPRVDAPTAPRAAITGDALLTATGLRRDFGRGRRSVTAVDGVSLTLHRGETLGIVGESGSGKTTLGRMLVGLLGPTAGTLAHGAERPRVQMVFQDPVASLNPRRSIGESIADPLRAQGEREGARLRARVGDLLQRVGLDPAHYDRYPHEFSGGQRQRVGIARALAPSPDLIVCDEPVSSLDVTTQAQVIALLAEIQQDLGLALVFIAHDLAVVRQVSDRVAVMKEGSVVEYGTVEEVYGAPRDPYTQRLLAAVPTLDPVVATERRTARRALTPTW</sequence>
<feature type="domain" description="ABC transporter" evidence="5">
    <location>
        <begin position="272"/>
        <end position="502"/>
    </location>
</feature>
<dbReference type="CDD" id="cd03257">
    <property type="entry name" value="ABC_NikE_OppD_transporters"/>
    <property type="match status" value="2"/>
</dbReference>
<dbReference type="InterPro" id="IPR013563">
    <property type="entry name" value="Oligopep_ABC_C"/>
</dbReference>
<dbReference type="Proteomes" id="UP000603708">
    <property type="component" value="Unassembled WGS sequence"/>
</dbReference>
<keyword evidence="7" id="KW-1185">Reference proteome</keyword>
<dbReference type="Pfam" id="PF00005">
    <property type="entry name" value="ABC_tran"/>
    <property type="match status" value="2"/>
</dbReference>
<protein>
    <submittedName>
        <fullName evidence="6">ABC transporter ATP-binding protein</fullName>
    </submittedName>
</protein>
<gene>
    <name evidence="6" type="ORF">GCM10018793_31210</name>
</gene>